<sequence length="677" mass="74761">MAGGGDAEWRPMIGLAGEQAAPGGLAAEIAQAFSPGGLLSKSPDFEFRQEQLEMAVAVARALEQRRSLVAEAGTGVGKSLAYLLPAALHSLSSGRKAIISTHTINLQEQLVRKDIPIVRKLLGQELPAVLLKGRGNYLCPARLKRAREQTRDLFTSGEAEELEAIARWAEATRDGTLSDLDFQPSMKVWLQVCSEAHICTARYCGPRGNCFFQEARKRAAEARLVVVNHTLFFALMDTGELSEDGRTAGFLFPDDFAVLDEAHTVEQVAAVQLGLRVSQAGLRFDLQRLYDGRRRKGLLRGYGNAALFQAVENARMAAEEMFDTLGGAAGFGEWSKEWRVREPEIVPNLAAAPLRELWERIDAIAAETEHEMSRSELQDASRRLREVHGSIAAFLDQRDEGSVHWVEKAGRDESLFSMHAAPVDVADRLRPLLFGEGKTCVMASATLGVGDPALSWFRGRVGAEDVEARSIGSPFDYRRQMQLKIWKSMPEPSSREYGPALIRAIGDAVAMSRGRAFVLFTSYRMMRDAAAALRDRFEHEGWRLLVQGEGMPRHRMIEVFREETDSVLFGTDSFWTGVDVPGEALSNVVVTRLPFAVPDHPLTQARLEALEASGKNPFMDYSVPEAILKLRQGVGRLIRTAKDSGMVCLLDNRVLTKRYGKIFLDALPDAPREIVGA</sequence>
<dbReference type="SUPFAM" id="SSF52540">
    <property type="entry name" value="P-loop containing nucleoside triphosphate hydrolases"/>
    <property type="match status" value="1"/>
</dbReference>
<dbReference type="PANTHER" id="PTHR11472">
    <property type="entry name" value="DNA REPAIR DEAD HELICASE RAD3/XP-D SUBFAMILY MEMBER"/>
    <property type="match status" value="1"/>
</dbReference>
<dbReference type="PROSITE" id="PS51193">
    <property type="entry name" value="HELICASE_ATP_BIND_2"/>
    <property type="match status" value="1"/>
</dbReference>
<dbReference type="FunFam" id="3.40.50.300:FF:000437">
    <property type="entry name" value="ATP-dependent DNA helicase DinG"/>
    <property type="match status" value="1"/>
</dbReference>
<keyword evidence="7" id="KW-1185">Reference proteome</keyword>
<dbReference type="GO" id="GO:0016818">
    <property type="term" value="F:hydrolase activity, acting on acid anhydrides, in phosphorus-containing anhydrides"/>
    <property type="evidence" value="ECO:0007669"/>
    <property type="project" value="InterPro"/>
</dbReference>
<evidence type="ECO:0000256" key="3">
    <source>
        <dbReference type="ARBA" id="ARBA00022840"/>
    </source>
</evidence>
<evidence type="ECO:0000313" key="6">
    <source>
        <dbReference type="EMBL" id="MBB5351890.1"/>
    </source>
</evidence>
<keyword evidence="1" id="KW-0547">Nucleotide-binding</keyword>
<dbReference type="GO" id="GO:0003678">
    <property type="term" value="F:DNA helicase activity"/>
    <property type="evidence" value="ECO:0007669"/>
    <property type="project" value="UniProtKB-EC"/>
</dbReference>
<dbReference type="Pfam" id="PF00270">
    <property type="entry name" value="DEAD"/>
    <property type="match status" value="1"/>
</dbReference>
<gene>
    <name evidence="6" type="ORF">HNR46_002129</name>
</gene>
<keyword evidence="6" id="KW-0347">Helicase</keyword>
<organism evidence="6 7">
    <name type="scientific">Haloferula luteola</name>
    <dbReference type="NCBI Taxonomy" id="595692"/>
    <lineage>
        <taxon>Bacteria</taxon>
        <taxon>Pseudomonadati</taxon>
        <taxon>Verrucomicrobiota</taxon>
        <taxon>Verrucomicrobiia</taxon>
        <taxon>Verrucomicrobiales</taxon>
        <taxon>Verrucomicrobiaceae</taxon>
        <taxon>Haloferula</taxon>
    </lineage>
</organism>
<dbReference type="Proteomes" id="UP000557717">
    <property type="component" value="Unassembled WGS sequence"/>
</dbReference>
<dbReference type="Pfam" id="PF13307">
    <property type="entry name" value="Helicase_C_2"/>
    <property type="match status" value="1"/>
</dbReference>
<keyword evidence="2 6" id="KW-0378">Hydrolase</keyword>
<dbReference type="GO" id="GO:0006139">
    <property type="term" value="P:nucleobase-containing compound metabolic process"/>
    <property type="evidence" value="ECO:0007669"/>
    <property type="project" value="InterPro"/>
</dbReference>
<evidence type="ECO:0000256" key="2">
    <source>
        <dbReference type="ARBA" id="ARBA00022801"/>
    </source>
</evidence>
<comment type="caution">
    <text evidence="6">The sequence shown here is derived from an EMBL/GenBank/DDBJ whole genome shotgun (WGS) entry which is preliminary data.</text>
</comment>
<comment type="similarity">
    <text evidence="4">Belongs to the helicase family. DinG subfamily.</text>
</comment>
<dbReference type="InterPro" id="IPR014013">
    <property type="entry name" value="Helic_SF1/SF2_ATP-bd_DinG/Rad3"/>
</dbReference>
<dbReference type="GO" id="GO:0005524">
    <property type="term" value="F:ATP binding"/>
    <property type="evidence" value="ECO:0007669"/>
    <property type="project" value="UniProtKB-KW"/>
</dbReference>
<feature type="domain" description="Helicase ATP-binding" evidence="5">
    <location>
        <begin position="37"/>
        <end position="306"/>
    </location>
</feature>
<dbReference type="GO" id="GO:0003676">
    <property type="term" value="F:nucleic acid binding"/>
    <property type="evidence" value="ECO:0007669"/>
    <property type="project" value="InterPro"/>
</dbReference>
<reference evidence="6 7" key="1">
    <citation type="submission" date="2020-08" db="EMBL/GenBank/DDBJ databases">
        <title>Genomic Encyclopedia of Type Strains, Phase IV (KMG-IV): sequencing the most valuable type-strain genomes for metagenomic binning, comparative biology and taxonomic classification.</title>
        <authorList>
            <person name="Goeker M."/>
        </authorList>
    </citation>
    <scope>NUCLEOTIDE SEQUENCE [LARGE SCALE GENOMIC DNA]</scope>
    <source>
        <strain evidence="6 7">YC6886</strain>
    </source>
</reference>
<evidence type="ECO:0000256" key="1">
    <source>
        <dbReference type="ARBA" id="ARBA00022741"/>
    </source>
</evidence>
<keyword evidence="3" id="KW-0067">ATP-binding</keyword>
<dbReference type="AlphaFoldDB" id="A0A840VDD0"/>
<proteinExistence type="inferred from homology"/>
<accession>A0A840VDD0</accession>
<evidence type="ECO:0000256" key="4">
    <source>
        <dbReference type="ARBA" id="ARBA00038058"/>
    </source>
</evidence>
<dbReference type="PANTHER" id="PTHR11472:SF34">
    <property type="entry name" value="REGULATOR OF TELOMERE ELONGATION HELICASE 1"/>
    <property type="match status" value="1"/>
</dbReference>
<dbReference type="InterPro" id="IPR011545">
    <property type="entry name" value="DEAD/DEAH_box_helicase_dom"/>
</dbReference>
<dbReference type="SMART" id="SM00491">
    <property type="entry name" value="HELICc2"/>
    <property type="match status" value="1"/>
</dbReference>
<dbReference type="EMBL" id="JACHFD010000009">
    <property type="protein sequence ID" value="MBB5351890.1"/>
    <property type="molecule type" value="Genomic_DNA"/>
</dbReference>
<dbReference type="InterPro" id="IPR045028">
    <property type="entry name" value="DinG/Rad3-like"/>
</dbReference>
<evidence type="ECO:0000259" key="5">
    <source>
        <dbReference type="PROSITE" id="PS51193"/>
    </source>
</evidence>
<protein>
    <submittedName>
        <fullName evidence="6">ATP-dependent DNA helicase DinG</fullName>
        <ecNumber evidence="6">3.6.4.12</ecNumber>
    </submittedName>
</protein>
<dbReference type="EC" id="3.6.4.12" evidence="6"/>
<dbReference type="InterPro" id="IPR006555">
    <property type="entry name" value="ATP-dep_Helicase_C"/>
</dbReference>
<dbReference type="InterPro" id="IPR027417">
    <property type="entry name" value="P-loop_NTPase"/>
</dbReference>
<dbReference type="Gene3D" id="3.40.50.300">
    <property type="entry name" value="P-loop containing nucleotide triphosphate hydrolases"/>
    <property type="match status" value="2"/>
</dbReference>
<name>A0A840VDD0_9BACT</name>
<evidence type="ECO:0000313" key="7">
    <source>
        <dbReference type="Proteomes" id="UP000557717"/>
    </source>
</evidence>